<proteinExistence type="predicted"/>
<evidence type="ECO:0000259" key="1">
    <source>
        <dbReference type="PROSITE" id="PS51819"/>
    </source>
</evidence>
<evidence type="ECO:0000313" key="2">
    <source>
        <dbReference type="EMBL" id="MBB4704531.1"/>
    </source>
</evidence>
<dbReference type="SUPFAM" id="SSF54593">
    <property type="entry name" value="Glyoxalase/Bleomycin resistance protein/Dihydroxybiphenyl dioxygenase"/>
    <property type="match status" value="2"/>
</dbReference>
<dbReference type="InterPro" id="IPR037523">
    <property type="entry name" value="VOC_core"/>
</dbReference>
<accession>A0A7W7GEY5</accession>
<feature type="domain" description="VOC" evidence="1">
    <location>
        <begin position="174"/>
        <end position="320"/>
    </location>
</feature>
<dbReference type="PROSITE" id="PS51819">
    <property type="entry name" value="VOC"/>
    <property type="match status" value="1"/>
</dbReference>
<comment type="caution">
    <text evidence="2">The sequence shown here is derived from an EMBL/GenBank/DDBJ whole genome shotgun (WGS) entry which is preliminary data.</text>
</comment>
<dbReference type="Pfam" id="PF13669">
    <property type="entry name" value="Glyoxalase_4"/>
    <property type="match status" value="1"/>
</dbReference>
<dbReference type="RefSeq" id="WP_184885628.1">
    <property type="nucleotide sequence ID" value="NZ_BOOV01000019.1"/>
</dbReference>
<dbReference type="Proteomes" id="UP000542210">
    <property type="component" value="Unassembled WGS sequence"/>
</dbReference>
<keyword evidence="2" id="KW-0560">Oxidoreductase</keyword>
<evidence type="ECO:0000313" key="3">
    <source>
        <dbReference type="Proteomes" id="UP000542210"/>
    </source>
</evidence>
<dbReference type="InterPro" id="IPR029068">
    <property type="entry name" value="Glyas_Bleomycin-R_OHBP_Dase"/>
</dbReference>
<dbReference type="AlphaFoldDB" id="A0A7W7GEY5"/>
<dbReference type="GO" id="GO:0051213">
    <property type="term" value="F:dioxygenase activity"/>
    <property type="evidence" value="ECO:0007669"/>
    <property type="project" value="UniProtKB-KW"/>
</dbReference>
<organism evidence="2 3">
    <name type="scientific">Sphaerisporangium siamense</name>
    <dbReference type="NCBI Taxonomy" id="795645"/>
    <lineage>
        <taxon>Bacteria</taxon>
        <taxon>Bacillati</taxon>
        <taxon>Actinomycetota</taxon>
        <taxon>Actinomycetes</taxon>
        <taxon>Streptosporangiales</taxon>
        <taxon>Streptosporangiaceae</taxon>
        <taxon>Sphaerisporangium</taxon>
    </lineage>
</organism>
<dbReference type="GO" id="GO:0016829">
    <property type="term" value="F:lyase activity"/>
    <property type="evidence" value="ECO:0007669"/>
    <property type="project" value="UniProtKB-KW"/>
</dbReference>
<keyword evidence="3" id="KW-1185">Reference proteome</keyword>
<dbReference type="EMBL" id="JACHND010000001">
    <property type="protein sequence ID" value="MBB4704531.1"/>
    <property type="molecule type" value="Genomic_DNA"/>
</dbReference>
<name>A0A7W7GEY5_9ACTN</name>
<keyword evidence="2" id="KW-0456">Lyase</keyword>
<sequence length="336" mass="34517">MTSGPPLVEGVTAAVVGVAAFEPHLELFCGALGYEVAAAGVVAAADAARLWGEGLGDVETRLLTAAGADTGRLHLLKVPAPAAGAEHPHTLDLGLAGVDLYTRDIHASHARTAGLGHRWSGGPSTYEVPLGERSVRVTEGFCLGPDGLDIVFVQPGNARGTAAWAVDPGRPHTELTSVVAHVPDLDAELRFWDGLGLSAWYDVTFSSPGLEELAGLPPGTEVRLALVAGAGGGTTRIELVTVPGPARGVDRRAAQRPGRALGHTAWSVRTGDLDAALSRAGHAGGRVVRPPFEAVTPLHGAARLAAVATPNGIHVELWQCAVTAPVATGLNIRPIH</sequence>
<gene>
    <name evidence="2" type="ORF">BJ982_006075</name>
</gene>
<reference evidence="2 3" key="1">
    <citation type="submission" date="2020-08" db="EMBL/GenBank/DDBJ databases">
        <title>Sequencing the genomes of 1000 actinobacteria strains.</title>
        <authorList>
            <person name="Klenk H.-P."/>
        </authorList>
    </citation>
    <scope>NUCLEOTIDE SEQUENCE [LARGE SCALE GENOMIC DNA]</scope>
    <source>
        <strain evidence="2 3">DSM 45784</strain>
    </source>
</reference>
<keyword evidence="2" id="KW-0223">Dioxygenase</keyword>
<protein>
    <submittedName>
        <fullName evidence="2">Catechol 2,3-dioxygenase-like lactoylglutathione lyase family enzyme</fullName>
    </submittedName>
</protein>
<dbReference type="Gene3D" id="3.10.180.10">
    <property type="entry name" value="2,3-Dihydroxybiphenyl 1,2-Dioxygenase, domain 1"/>
    <property type="match status" value="1"/>
</dbReference>